<evidence type="ECO:0000256" key="5">
    <source>
        <dbReference type="ARBA" id="ARBA00022679"/>
    </source>
</evidence>
<feature type="transmembrane region" description="Helical" evidence="9">
    <location>
        <begin position="49"/>
        <end position="73"/>
    </location>
</feature>
<dbReference type="Pfam" id="PF00512">
    <property type="entry name" value="HisKA"/>
    <property type="match status" value="1"/>
</dbReference>
<accession>A0A564USG5</accession>
<keyword evidence="6" id="KW-0418">Kinase</keyword>
<dbReference type="Pfam" id="PF02518">
    <property type="entry name" value="HATPase_c"/>
    <property type="match status" value="1"/>
</dbReference>
<evidence type="ECO:0000256" key="2">
    <source>
        <dbReference type="ARBA" id="ARBA00004370"/>
    </source>
</evidence>
<dbReference type="GO" id="GO:0016036">
    <property type="term" value="P:cellular response to phosphate starvation"/>
    <property type="evidence" value="ECO:0007669"/>
    <property type="project" value="TreeGrafter"/>
</dbReference>
<feature type="domain" description="Histidine kinase" evidence="10">
    <location>
        <begin position="141"/>
        <end position="359"/>
    </location>
</feature>
<comment type="subcellular location">
    <subcellularLocation>
        <location evidence="2">Membrane</location>
    </subcellularLocation>
</comment>
<protein>
    <recommendedName>
        <fullName evidence="3">histidine kinase</fullName>
        <ecNumber evidence="3">2.7.13.3</ecNumber>
    </recommendedName>
</protein>
<keyword evidence="9" id="KW-1133">Transmembrane helix</keyword>
<evidence type="ECO:0000256" key="8">
    <source>
        <dbReference type="SAM" id="Coils"/>
    </source>
</evidence>
<dbReference type="Proteomes" id="UP000358366">
    <property type="component" value="Unassembled WGS sequence"/>
</dbReference>
<dbReference type="Gene3D" id="1.10.287.130">
    <property type="match status" value="1"/>
</dbReference>
<feature type="coiled-coil region" evidence="8">
    <location>
        <begin position="107"/>
        <end position="141"/>
    </location>
</feature>
<keyword evidence="4" id="KW-0597">Phosphoprotein</keyword>
<dbReference type="Gene3D" id="3.30.565.10">
    <property type="entry name" value="Histidine kinase-like ATPase, C-terminal domain"/>
    <property type="match status" value="1"/>
</dbReference>
<dbReference type="SUPFAM" id="SSF55874">
    <property type="entry name" value="ATPase domain of HSP90 chaperone/DNA topoisomerase II/histidine kinase"/>
    <property type="match status" value="1"/>
</dbReference>
<keyword evidence="8" id="KW-0175">Coiled coil</keyword>
<name>A0A564USG5_9FIRM</name>
<evidence type="ECO:0000256" key="6">
    <source>
        <dbReference type="ARBA" id="ARBA00022777"/>
    </source>
</evidence>
<evidence type="ECO:0000256" key="4">
    <source>
        <dbReference type="ARBA" id="ARBA00022553"/>
    </source>
</evidence>
<evidence type="ECO:0000313" key="11">
    <source>
        <dbReference type="EMBL" id="VUX22202.1"/>
    </source>
</evidence>
<dbReference type="AlphaFoldDB" id="A0A564USG5"/>
<dbReference type="InterPro" id="IPR036890">
    <property type="entry name" value="HATPase_C_sf"/>
</dbReference>
<dbReference type="GO" id="GO:0005886">
    <property type="term" value="C:plasma membrane"/>
    <property type="evidence" value="ECO:0007669"/>
    <property type="project" value="TreeGrafter"/>
</dbReference>
<evidence type="ECO:0000256" key="1">
    <source>
        <dbReference type="ARBA" id="ARBA00000085"/>
    </source>
</evidence>
<organism evidence="11 12">
    <name type="scientific">Dorea formicigenerans</name>
    <dbReference type="NCBI Taxonomy" id="39486"/>
    <lineage>
        <taxon>Bacteria</taxon>
        <taxon>Bacillati</taxon>
        <taxon>Bacillota</taxon>
        <taxon>Clostridia</taxon>
        <taxon>Lachnospirales</taxon>
        <taxon>Lachnospiraceae</taxon>
        <taxon>Dorea</taxon>
    </lineage>
</organism>
<dbReference type="InterPro" id="IPR005467">
    <property type="entry name" value="His_kinase_dom"/>
</dbReference>
<evidence type="ECO:0000256" key="9">
    <source>
        <dbReference type="SAM" id="Phobius"/>
    </source>
</evidence>
<keyword evidence="5 11" id="KW-0808">Transferase</keyword>
<dbReference type="InterPro" id="IPR003594">
    <property type="entry name" value="HATPase_dom"/>
</dbReference>
<proteinExistence type="predicted"/>
<reference evidence="11 12" key="1">
    <citation type="submission" date="2019-07" db="EMBL/GenBank/DDBJ databases">
        <authorList>
            <person name="Hibberd C M."/>
            <person name="Gehrig L. J."/>
            <person name="Chang H.-W."/>
            <person name="Venkatesh S."/>
        </authorList>
    </citation>
    <scope>NUCLEOTIDE SEQUENCE [LARGE SCALE GENOMIC DNA]</scope>
    <source>
        <strain evidence="11">Dorea_formicigenerans_SSTS_Bg7063</strain>
    </source>
</reference>
<dbReference type="RefSeq" id="WP_021840525.1">
    <property type="nucleotide sequence ID" value="NZ_CABHNI010000054.1"/>
</dbReference>
<dbReference type="GO" id="GO:0004721">
    <property type="term" value="F:phosphoprotein phosphatase activity"/>
    <property type="evidence" value="ECO:0007669"/>
    <property type="project" value="TreeGrafter"/>
</dbReference>
<dbReference type="InterPro" id="IPR004358">
    <property type="entry name" value="Sig_transdc_His_kin-like_C"/>
</dbReference>
<evidence type="ECO:0000256" key="7">
    <source>
        <dbReference type="ARBA" id="ARBA00023012"/>
    </source>
</evidence>
<keyword evidence="9" id="KW-0812">Transmembrane</keyword>
<dbReference type="GO" id="GO:0000155">
    <property type="term" value="F:phosphorelay sensor kinase activity"/>
    <property type="evidence" value="ECO:0007669"/>
    <property type="project" value="InterPro"/>
</dbReference>
<dbReference type="PANTHER" id="PTHR45453">
    <property type="entry name" value="PHOSPHATE REGULON SENSOR PROTEIN PHOR"/>
    <property type="match status" value="1"/>
</dbReference>
<dbReference type="PROSITE" id="PS50109">
    <property type="entry name" value="HIS_KIN"/>
    <property type="match status" value="1"/>
</dbReference>
<sequence>MKVTLSEGKMILRFTLNFILHQILMFLLMSVPSVFYLYIFKQNPEEPTYYTLIAVSTLALYFVYCLFYGYYVALPMADIILRIQRLAKGNYEALPKRRFSNPANHLYREVYRNLAALTETLQQEEKRRKEFEKQRQEWAAGVTHDLKTPLSYITGYTDMLLSKQHPWTEEEKEEFLCIMKEKAKYMEELINDLGLAFQMEQSPMALQGMEKIELAEFMRRILAEAASMPKAREDDLEIQVSDSPIYIQGNRKLLHRAFSNLLVNSIVHNPPGTKITVQLAEGQMAEIQIADNGSGMDEEDTKHLFDRYYRGTSTDAHVGGTGLGMAIVKQIITAQGGSVQVESEPGKGTVFLVRLPHCLQSA</sequence>
<dbReference type="EMBL" id="CABHNI010000054">
    <property type="protein sequence ID" value="VUX22202.1"/>
    <property type="molecule type" value="Genomic_DNA"/>
</dbReference>
<dbReference type="SUPFAM" id="SSF47384">
    <property type="entry name" value="Homodimeric domain of signal transducing histidine kinase"/>
    <property type="match status" value="1"/>
</dbReference>
<dbReference type="InterPro" id="IPR050351">
    <property type="entry name" value="BphY/WalK/GraS-like"/>
</dbReference>
<feature type="transmembrane region" description="Helical" evidence="9">
    <location>
        <begin position="12"/>
        <end position="37"/>
    </location>
</feature>
<dbReference type="SMART" id="SM00388">
    <property type="entry name" value="HisKA"/>
    <property type="match status" value="1"/>
</dbReference>
<dbReference type="FunFam" id="3.30.565.10:FF:000006">
    <property type="entry name" value="Sensor histidine kinase WalK"/>
    <property type="match status" value="1"/>
</dbReference>
<dbReference type="PANTHER" id="PTHR45453:SF1">
    <property type="entry name" value="PHOSPHATE REGULON SENSOR PROTEIN PHOR"/>
    <property type="match status" value="1"/>
</dbReference>
<evidence type="ECO:0000256" key="3">
    <source>
        <dbReference type="ARBA" id="ARBA00012438"/>
    </source>
</evidence>
<dbReference type="InterPro" id="IPR003661">
    <property type="entry name" value="HisK_dim/P_dom"/>
</dbReference>
<evidence type="ECO:0000259" key="10">
    <source>
        <dbReference type="PROSITE" id="PS50109"/>
    </source>
</evidence>
<dbReference type="PRINTS" id="PR00344">
    <property type="entry name" value="BCTRLSENSOR"/>
</dbReference>
<keyword evidence="7" id="KW-0902">Two-component regulatory system</keyword>
<dbReference type="SMART" id="SM00387">
    <property type="entry name" value="HATPase_c"/>
    <property type="match status" value="1"/>
</dbReference>
<dbReference type="CDD" id="cd00082">
    <property type="entry name" value="HisKA"/>
    <property type="match status" value="1"/>
</dbReference>
<dbReference type="InterPro" id="IPR036097">
    <property type="entry name" value="HisK_dim/P_sf"/>
</dbReference>
<comment type="catalytic activity">
    <reaction evidence="1">
        <text>ATP + protein L-histidine = ADP + protein N-phospho-L-histidine.</text>
        <dbReference type="EC" id="2.7.13.3"/>
    </reaction>
</comment>
<gene>
    <name evidence="11" type="primary">phoR_8</name>
    <name evidence="11" type="ORF">DFSSTS7063_03044</name>
</gene>
<evidence type="ECO:0000313" key="12">
    <source>
        <dbReference type="Proteomes" id="UP000358366"/>
    </source>
</evidence>
<keyword evidence="9" id="KW-0472">Membrane</keyword>
<dbReference type="EC" id="2.7.13.3" evidence="3"/>